<gene>
    <name evidence="4" type="ORF">ABDB84_10460</name>
</gene>
<keyword evidence="5" id="KW-1185">Reference proteome</keyword>
<protein>
    <submittedName>
        <fullName evidence="4">Efflux RND transporter periplasmic adaptor subunit</fullName>
    </submittedName>
</protein>
<proteinExistence type="inferred from homology"/>
<dbReference type="PANTHER" id="PTHR30469">
    <property type="entry name" value="MULTIDRUG RESISTANCE PROTEIN MDTA"/>
    <property type="match status" value="1"/>
</dbReference>
<feature type="domain" description="Multidrug resistance protein MdtA-like alpha-helical hairpin" evidence="3">
    <location>
        <begin position="88"/>
        <end position="143"/>
    </location>
</feature>
<dbReference type="NCBIfam" id="TIGR01730">
    <property type="entry name" value="RND_mfp"/>
    <property type="match status" value="1"/>
</dbReference>
<dbReference type="Gene3D" id="1.10.287.470">
    <property type="entry name" value="Helix hairpin bin"/>
    <property type="match status" value="1"/>
</dbReference>
<sequence length="262" mass="27859">MRLNLFVVCIAMAAGAASAQTSLPKTPPAPAATASALETREIRAQLAPRRFTTLAAEIGAKINRLPVPEGGAFKAGQVLIQFDCSLQQAQLSKAKAALAGADKTWQANKRLADLNSIGKVELDISEAEVLKAQAEVAANNAVLGKCSVAAPFGGRIAEQKVREQQYVQPGQALLEIIDDSALELEFIVPSKWLAWLKVGSGFQVKIDETGKTYPAKVQRIAARVDPVSQSVKLNAMIDGRFPELISGMSGQVLMVPAERASK</sequence>
<dbReference type="InterPro" id="IPR006143">
    <property type="entry name" value="RND_pump_MFP"/>
</dbReference>
<reference evidence="4 5" key="1">
    <citation type="journal article" date="2018" name="Int. J. Syst. Evol. Microbiol.">
        <title>Uliginosibacterium sediminicola sp. nov., isolated from freshwater sediment.</title>
        <authorList>
            <person name="Hwang W.M."/>
            <person name="Kim S.M."/>
            <person name="Kang K."/>
            <person name="Ahn T.Y."/>
        </authorList>
    </citation>
    <scope>NUCLEOTIDE SEQUENCE [LARGE SCALE GENOMIC DNA]</scope>
    <source>
        <strain evidence="4 5">M1-21</strain>
    </source>
</reference>
<evidence type="ECO:0000313" key="4">
    <source>
        <dbReference type="EMBL" id="MEN3068902.1"/>
    </source>
</evidence>
<dbReference type="PANTHER" id="PTHR30469:SF15">
    <property type="entry name" value="HLYD FAMILY OF SECRETION PROTEINS"/>
    <property type="match status" value="1"/>
</dbReference>
<dbReference type="Pfam" id="PF25876">
    <property type="entry name" value="HH_MFP_RND"/>
    <property type="match status" value="1"/>
</dbReference>
<name>A0ABU9YZH7_9RHOO</name>
<dbReference type="InterPro" id="IPR058624">
    <property type="entry name" value="MdtA-like_HH"/>
</dbReference>
<keyword evidence="2" id="KW-0732">Signal</keyword>
<evidence type="ECO:0000256" key="2">
    <source>
        <dbReference type="SAM" id="SignalP"/>
    </source>
</evidence>
<comment type="similarity">
    <text evidence="1">Belongs to the membrane fusion protein (MFP) (TC 8.A.1) family.</text>
</comment>
<accession>A0ABU9YZH7</accession>
<organism evidence="4 5">
    <name type="scientific">Uliginosibacterium sediminicola</name>
    <dbReference type="NCBI Taxonomy" id="2024550"/>
    <lineage>
        <taxon>Bacteria</taxon>
        <taxon>Pseudomonadati</taxon>
        <taxon>Pseudomonadota</taxon>
        <taxon>Betaproteobacteria</taxon>
        <taxon>Rhodocyclales</taxon>
        <taxon>Zoogloeaceae</taxon>
        <taxon>Uliginosibacterium</taxon>
    </lineage>
</organism>
<dbReference type="Gene3D" id="2.40.30.170">
    <property type="match status" value="1"/>
</dbReference>
<comment type="caution">
    <text evidence="4">The sequence shown here is derived from an EMBL/GenBank/DDBJ whole genome shotgun (WGS) entry which is preliminary data.</text>
</comment>
<dbReference type="RefSeq" id="WP_345919669.1">
    <property type="nucleotide sequence ID" value="NZ_JBDIVE010000004.1"/>
</dbReference>
<feature type="signal peptide" evidence="2">
    <location>
        <begin position="1"/>
        <end position="19"/>
    </location>
</feature>
<evidence type="ECO:0000256" key="1">
    <source>
        <dbReference type="ARBA" id="ARBA00009477"/>
    </source>
</evidence>
<evidence type="ECO:0000259" key="3">
    <source>
        <dbReference type="Pfam" id="PF25876"/>
    </source>
</evidence>
<dbReference type="SUPFAM" id="SSF111369">
    <property type="entry name" value="HlyD-like secretion proteins"/>
    <property type="match status" value="1"/>
</dbReference>
<dbReference type="EMBL" id="JBDIVE010000004">
    <property type="protein sequence ID" value="MEN3068902.1"/>
    <property type="molecule type" value="Genomic_DNA"/>
</dbReference>
<evidence type="ECO:0000313" key="5">
    <source>
        <dbReference type="Proteomes" id="UP001410394"/>
    </source>
</evidence>
<feature type="chain" id="PRO_5045334508" evidence="2">
    <location>
        <begin position="20"/>
        <end position="262"/>
    </location>
</feature>
<dbReference type="Proteomes" id="UP001410394">
    <property type="component" value="Unassembled WGS sequence"/>
</dbReference>